<protein>
    <submittedName>
        <fullName evidence="1">Uncharacterized protein</fullName>
    </submittedName>
</protein>
<dbReference type="Proteomes" id="UP000337909">
    <property type="component" value="Unassembled WGS sequence"/>
</dbReference>
<evidence type="ECO:0000313" key="2">
    <source>
        <dbReference type="Proteomes" id="UP000337909"/>
    </source>
</evidence>
<evidence type="ECO:0000313" key="1">
    <source>
        <dbReference type="EMBL" id="VVN93464.1"/>
    </source>
</evidence>
<name>A0A5E7BYW2_PSEFL</name>
<reference evidence="1 2" key="1">
    <citation type="submission" date="2019-09" db="EMBL/GenBank/DDBJ databases">
        <authorList>
            <person name="Chandra G."/>
            <person name="Truman W A."/>
        </authorList>
    </citation>
    <scope>NUCLEOTIDE SEQUENCE [LARGE SCALE GENOMIC DNA]</scope>
    <source>
        <strain evidence="1">PS691</strain>
    </source>
</reference>
<gene>
    <name evidence="1" type="ORF">PS691_02053</name>
</gene>
<accession>A0A5E7BYW2</accession>
<organism evidence="1 2">
    <name type="scientific">Pseudomonas fluorescens</name>
    <dbReference type="NCBI Taxonomy" id="294"/>
    <lineage>
        <taxon>Bacteria</taxon>
        <taxon>Pseudomonadati</taxon>
        <taxon>Pseudomonadota</taxon>
        <taxon>Gammaproteobacteria</taxon>
        <taxon>Pseudomonadales</taxon>
        <taxon>Pseudomonadaceae</taxon>
        <taxon>Pseudomonas</taxon>
    </lineage>
</organism>
<dbReference type="EMBL" id="CABVHQ010000016">
    <property type="protein sequence ID" value="VVN93464.1"/>
    <property type="molecule type" value="Genomic_DNA"/>
</dbReference>
<dbReference type="AlphaFoldDB" id="A0A5E7BYW2"/>
<sequence>MLRQRDTTRRPGITSLLPGITSRLHAITSLHGTISLHGITSRLHARYTGLIRTEAGIPITARATTAVAIATIEVSATDAAIMATEVTGEAITAKPSNEKRRITRRFFMPASLIVG</sequence>
<proteinExistence type="predicted"/>